<dbReference type="InterPro" id="IPR015414">
    <property type="entry name" value="TMEM64"/>
</dbReference>
<keyword evidence="4 6" id="KW-1133">Transmembrane helix</keyword>
<evidence type="ECO:0000313" key="9">
    <source>
        <dbReference type="Proteomes" id="UP000288024"/>
    </source>
</evidence>
<protein>
    <recommendedName>
        <fullName evidence="6">TVP38/TMEM64 family membrane protein</fullName>
    </recommendedName>
</protein>
<feature type="transmembrane region" description="Helical" evidence="6">
    <location>
        <begin position="12"/>
        <end position="38"/>
    </location>
</feature>
<gene>
    <name evidence="8" type="ORF">EM808_19295</name>
</gene>
<evidence type="ECO:0000256" key="5">
    <source>
        <dbReference type="ARBA" id="ARBA00023136"/>
    </source>
</evidence>
<feature type="domain" description="VTT" evidence="7">
    <location>
        <begin position="33"/>
        <end position="150"/>
    </location>
</feature>
<feature type="transmembrane region" description="Helical" evidence="6">
    <location>
        <begin position="164"/>
        <end position="181"/>
    </location>
</feature>
<name>A0A3S2W2E2_9BACI</name>
<evidence type="ECO:0000259" key="7">
    <source>
        <dbReference type="Pfam" id="PF09335"/>
    </source>
</evidence>
<keyword evidence="9" id="KW-1185">Reference proteome</keyword>
<dbReference type="RefSeq" id="WP_127739839.1">
    <property type="nucleotide sequence ID" value="NZ_CAJCKN010000120.1"/>
</dbReference>
<feature type="transmembrane region" description="Helical" evidence="6">
    <location>
        <begin position="99"/>
        <end position="123"/>
    </location>
</feature>
<dbReference type="InterPro" id="IPR032816">
    <property type="entry name" value="VTT_dom"/>
</dbReference>
<dbReference type="AlphaFoldDB" id="A0A3S2W2E2"/>
<evidence type="ECO:0000313" key="8">
    <source>
        <dbReference type="EMBL" id="RVT59443.1"/>
    </source>
</evidence>
<accession>A0A3S2W2E2</accession>
<comment type="caution">
    <text evidence="6">Lacks conserved residue(s) required for the propagation of feature annotation.</text>
</comment>
<dbReference type="GO" id="GO:0005886">
    <property type="term" value="C:plasma membrane"/>
    <property type="evidence" value="ECO:0007669"/>
    <property type="project" value="UniProtKB-SubCell"/>
</dbReference>
<dbReference type="Proteomes" id="UP000288024">
    <property type="component" value="Unassembled WGS sequence"/>
</dbReference>
<dbReference type="PANTHER" id="PTHR12677:SF55">
    <property type="entry name" value="UNDECAPRENYL PHOSPHATE TRANSPORTER SAOUHSC_00901-RELATED"/>
    <property type="match status" value="1"/>
</dbReference>
<comment type="caution">
    <text evidence="8">The sequence shown here is derived from an EMBL/GenBank/DDBJ whole genome shotgun (WGS) entry which is preliminary data.</text>
</comment>
<evidence type="ECO:0000256" key="6">
    <source>
        <dbReference type="RuleBase" id="RU366058"/>
    </source>
</evidence>
<keyword evidence="5 6" id="KW-0472">Membrane</keyword>
<comment type="subcellular location">
    <subcellularLocation>
        <location evidence="1 6">Cell membrane</location>
        <topology evidence="1 6">Multi-pass membrane protein</topology>
    </subcellularLocation>
</comment>
<evidence type="ECO:0000256" key="3">
    <source>
        <dbReference type="ARBA" id="ARBA00022692"/>
    </source>
</evidence>
<proteinExistence type="inferred from homology"/>
<keyword evidence="3 6" id="KW-0812">Transmembrane</keyword>
<dbReference type="EMBL" id="RZTZ01000009">
    <property type="protein sequence ID" value="RVT59443.1"/>
    <property type="molecule type" value="Genomic_DNA"/>
</dbReference>
<organism evidence="8 9">
    <name type="scientific">Niallia taxi</name>
    <dbReference type="NCBI Taxonomy" id="2499688"/>
    <lineage>
        <taxon>Bacteria</taxon>
        <taxon>Bacillati</taxon>
        <taxon>Bacillota</taxon>
        <taxon>Bacilli</taxon>
        <taxon>Bacillales</taxon>
        <taxon>Bacillaceae</taxon>
        <taxon>Niallia</taxon>
    </lineage>
</organism>
<reference evidence="8 9" key="1">
    <citation type="submission" date="2019-01" db="EMBL/GenBank/DDBJ databases">
        <title>Bacillus sp. M5HDSG1-1, whole genome shotgun sequence.</title>
        <authorList>
            <person name="Tuo L."/>
        </authorList>
    </citation>
    <scope>NUCLEOTIDE SEQUENCE [LARGE SCALE GENOMIC DNA]</scope>
    <source>
        <strain evidence="8 9">M5HDSG1-1</strain>
    </source>
</reference>
<feature type="transmembrane region" description="Helical" evidence="6">
    <location>
        <begin position="50"/>
        <end position="70"/>
    </location>
</feature>
<keyword evidence="2 6" id="KW-1003">Cell membrane</keyword>
<evidence type="ECO:0000256" key="1">
    <source>
        <dbReference type="ARBA" id="ARBA00004651"/>
    </source>
</evidence>
<sequence length="192" mass="21639">MKNIFIEYLPGNPIVIAAVTIIANIIIAIFGVIPSAFLTTINIIYFDLKLAIIISIIGESLGAIVSFILYRKGLKRFTTKYKIKSHFLKKLQNTTEFNAVILIILLRILPFIPSCAVTLTAALGSIRIIPFTIASTIGKIPSLLIEVYSINKVFNINLSGWKETIIYCSIILLLIYILKELKKIKQQDKKWR</sequence>
<dbReference type="PANTHER" id="PTHR12677">
    <property type="entry name" value="GOLGI APPARATUS MEMBRANE PROTEIN TVP38-RELATED"/>
    <property type="match status" value="1"/>
</dbReference>
<dbReference type="GeneID" id="87620376"/>
<evidence type="ECO:0000256" key="4">
    <source>
        <dbReference type="ARBA" id="ARBA00022989"/>
    </source>
</evidence>
<dbReference type="Pfam" id="PF09335">
    <property type="entry name" value="VTT_dom"/>
    <property type="match status" value="1"/>
</dbReference>
<evidence type="ECO:0000256" key="2">
    <source>
        <dbReference type="ARBA" id="ARBA00022475"/>
    </source>
</evidence>
<comment type="similarity">
    <text evidence="6">Belongs to the TVP38/TMEM64 family.</text>
</comment>